<dbReference type="AlphaFoldDB" id="A0A1R4GLY8"/>
<protein>
    <submittedName>
        <fullName evidence="1">Uncharacterized protein</fullName>
    </submittedName>
</protein>
<keyword evidence="2" id="KW-1185">Reference proteome</keyword>
<evidence type="ECO:0000313" key="2">
    <source>
        <dbReference type="Proteomes" id="UP000195913"/>
    </source>
</evidence>
<proteinExistence type="predicted"/>
<evidence type="ECO:0000313" key="1">
    <source>
        <dbReference type="EMBL" id="SJM69218.1"/>
    </source>
</evidence>
<dbReference type="Proteomes" id="UP000195913">
    <property type="component" value="Unassembled WGS sequence"/>
</dbReference>
<accession>A0A1R4GLY8</accession>
<gene>
    <name evidence="1" type="ORF">FM101_11625</name>
</gene>
<organism evidence="1 2">
    <name type="scientific">Arthrobacter rhombi</name>
    <dbReference type="NCBI Taxonomy" id="71253"/>
    <lineage>
        <taxon>Bacteria</taxon>
        <taxon>Bacillati</taxon>
        <taxon>Actinomycetota</taxon>
        <taxon>Actinomycetes</taxon>
        <taxon>Micrococcales</taxon>
        <taxon>Micrococcaceae</taxon>
        <taxon>Arthrobacter</taxon>
    </lineage>
</organism>
<name>A0A1R4GLY8_9MICC</name>
<dbReference type="EMBL" id="FUHW01000038">
    <property type="protein sequence ID" value="SJM69218.1"/>
    <property type="molecule type" value="Genomic_DNA"/>
</dbReference>
<sequence>MTRRDAAIALDIPLEMATRHGIPSRLEESHLAALQADPPQWLIQSRQNRQGKRPVWVHLVCTVCGRAEAARPKKWWPDFDFVFCDTHSPSELSAVPAGRVRCEYEQVAGRLTGVVDEAAS</sequence>
<reference evidence="1 2" key="1">
    <citation type="submission" date="2017-02" db="EMBL/GenBank/DDBJ databases">
        <authorList>
            <person name="Peterson S.W."/>
        </authorList>
    </citation>
    <scope>NUCLEOTIDE SEQUENCE [LARGE SCALE GENOMIC DNA]</scope>
    <source>
        <strain evidence="1 2">B Ar 00.02</strain>
    </source>
</reference>